<name>A0A0F9KLN4_9ZZZZ</name>
<dbReference type="EMBL" id="LAZR01007767">
    <property type="protein sequence ID" value="KKM83079.1"/>
    <property type="molecule type" value="Genomic_DNA"/>
</dbReference>
<reference evidence="1" key="1">
    <citation type="journal article" date="2015" name="Nature">
        <title>Complex archaea that bridge the gap between prokaryotes and eukaryotes.</title>
        <authorList>
            <person name="Spang A."/>
            <person name="Saw J.H."/>
            <person name="Jorgensen S.L."/>
            <person name="Zaremba-Niedzwiedzka K."/>
            <person name="Martijn J."/>
            <person name="Lind A.E."/>
            <person name="van Eijk R."/>
            <person name="Schleper C."/>
            <person name="Guy L."/>
            <person name="Ettema T.J."/>
        </authorList>
    </citation>
    <scope>NUCLEOTIDE SEQUENCE</scope>
</reference>
<comment type="caution">
    <text evidence="1">The sequence shown here is derived from an EMBL/GenBank/DDBJ whole genome shotgun (WGS) entry which is preliminary data.</text>
</comment>
<dbReference type="InterPro" id="IPR011335">
    <property type="entry name" value="Restrct_endonuc-II-like"/>
</dbReference>
<dbReference type="SUPFAM" id="SSF52980">
    <property type="entry name" value="Restriction endonuclease-like"/>
    <property type="match status" value="1"/>
</dbReference>
<dbReference type="PANTHER" id="PTHR38753">
    <property type="entry name" value="SLR1441 PROTEIN"/>
    <property type="match status" value="1"/>
</dbReference>
<dbReference type="PANTHER" id="PTHR38753:SF1">
    <property type="entry name" value="SLR1441 PROTEIN"/>
    <property type="match status" value="1"/>
</dbReference>
<proteinExistence type="predicted"/>
<sequence length="213" mass="24705">MPTVEQKVDSLKKAIEDFVKYTGIEFNKVYNLQMQNEIDIKNLSEEMKVFKDEMSDFKDEMRTQNKDMNIRWGELANKMGTMVEDLVAPSLPRIVREEYDIEITDLIVRRTIKLPDGKRNEYDAIAVAGVYLFLNSTKSTLRHKDIEAFKDEIKGFREIFPEYGDKKIIGLLASLYVDEGFIGQAEKQGFFVLGVGEHLMDIKNSEGFKPKEW</sequence>
<accession>A0A0F9KLN4</accession>
<evidence type="ECO:0000313" key="1">
    <source>
        <dbReference type="EMBL" id="KKM83079.1"/>
    </source>
</evidence>
<evidence type="ECO:0008006" key="2">
    <source>
        <dbReference type="Google" id="ProtNLM"/>
    </source>
</evidence>
<protein>
    <recommendedName>
        <fullName evidence="2">DUF3782 domain-containing protein</fullName>
    </recommendedName>
</protein>
<gene>
    <name evidence="1" type="ORF">LCGC14_1313070</name>
</gene>
<organism evidence="1">
    <name type="scientific">marine sediment metagenome</name>
    <dbReference type="NCBI Taxonomy" id="412755"/>
    <lineage>
        <taxon>unclassified sequences</taxon>
        <taxon>metagenomes</taxon>
        <taxon>ecological metagenomes</taxon>
    </lineage>
</organism>
<dbReference type="AlphaFoldDB" id="A0A0F9KLN4"/>